<proteinExistence type="predicted"/>
<keyword evidence="3" id="KW-1185">Reference proteome</keyword>
<evidence type="ECO:0000313" key="3">
    <source>
        <dbReference type="Proteomes" id="UP001187192"/>
    </source>
</evidence>
<name>A0AA87ZFY9_FICCA</name>
<feature type="region of interest" description="Disordered" evidence="1">
    <location>
        <begin position="1"/>
        <end position="34"/>
    </location>
</feature>
<protein>
    <submittedName>
        <fullName evidence="2">Uncharacterized protein</fullName>
    </submittedName>
</protein>
<dbReference type="Proteomes" id="UP001187192">
    <property type="component" value="Unassembled WGS sequence"/>
</dbReference>
<reference evidence="2" key="1">
    <citation type="submission" date="2023-07" db="EMBL/GenBank/DDBJ databases">
        <title>draft genome sequence of fig (Ficus carica).</title>
        <authorList>
            <person name="Takahashi T."/>
            <person name="Nishimura K."/>
        </authorList>
    </citation>
    <scope>NUCLEOTIDE SEQUENCE</scope>
</reference>
<comment type="caution">
    <text evidence="2">The sequence shown here is derived from an EMBL/GenBank/DDBJ whole genome shotgun (WGS) entry which is preliminary data.</text>
</comment>
<evidence type="ECO:0000256" key="1">
    <source>
        <dbReference type="SAM" id="MobiDB-lite"/>
    </source>
</evidence>
<organism evidence="2 3">
    <name type="scientific">Ficus carica</name>
    <name type="common">Common fig</name>
    <dbReference type="NCBI Taxonomy" id="3494"/>
    <lineage>
        <taxon>Eukaryota</taxon>
        <taxon>Viridiplantae</taxon>
        <taxon>Streptophyta</taxon>
        <taxon>Embryophyta</taxon>
        <taxon>Tracheophyta</taxon>
        <taxon>Spermatophyta</taxon>
        <taxon>Magnoliopsida</taxon>
        <taxon>eudicotyledons</taxon>
        <taxon>Gunneridae</taxon>
        <taxon>Pentapetalae</taxon>
        <taxon>rosids</taxon>
        <taxon>fabids</taxon>
        <taxon>Rosales</taxon>
        <taxon>Moraceae</taxon>
        <taxon>Ficeae</taxon>
        <taxon>Ficus</taxon>
    </lineage>
</organism>
<accession>A0AA87ZFY9</accession>
<dbReference type="EMBL" id="BTGU01001631">
    <property type="protein sequence ID" value="GMN26746.1"/>
    <property type="molecule type" value="Genomic_DNA"/>
</dbReference>
<evidence type="ECO:0000313" key="2">
    <source>
        <dbReference type="EMBL" id="GMN26746.1"/>
    </source>
</evidence>
<gene>
    <name evidence="2" type="ORF">TIFTF001_040904</name>
</gene>
<feature type="compositionally biased region" description="Low complexity" evidence="1">
    <location>
        <begin position="23"/>
        <end position="34"/>
    </location>
</feature>
<sequence>MVNGGHADQRMSMPVNGNQTSQPSDPSTSFRRSPFRSIFDVPNMFVTSDSRDGILKVKDDD</sequence>
<dbReference type="AlphaFoldDB" id="A0AA87ZFY9"/>